<feature type="domain" description="Creatinase N-terminal" evidence="2">
    <location>
        <begin position="22"/>
        <end position="147"/>
    </location>
</feature>
<dbReference type="Pfam" id="PF00557">
    <property type="entry name" value="Peptidase_M24"/>
    <property type="match status" value="1"/>
</dbReference>
<dbReference type="Proteomes" id="UP000214666">
    <property type="component" value="Chromosome"/>
</dbReference>
<dbReference type="InterPro" id="IPR000587">
    <property type="entry name" value="Creatinase_N"/>
</dbReference>
<dbReference type="PANTHER" id="PTHR46112:SF3">
    <property type="entry name" value="AMINOPEPTIDASE YPDF"/>
    <property type="match status" value="1"/>
</dbReference>
<name>A0A222WS66_9BACL</name>
<evidence type="ECO:0000259" key="2">
    <source>
        <dbReference type="Pfam" id="PF01321"/>
    </source>
</evidence>
<dbReference type="EMBL" id="CP020028">
    <property type="protein sequence ID" value="ASR48855.1"/>
    <property type="molecule type" value="Genomic_DNA"/>
</dbReference>
<evidence type="ECO:0000313" key="4">
    <source>
        <dbReference type="Proteomes" id="UP000214666"/>
    </source>
</evidence>
<accession>A0A222WS66</accession>
<dbReference type="InterPro" id="IPR050659">
    <property type="entry name" value="Peptidase_M24B"/>
</dbReference>
<gene>
    <name evidence="3" type="ORF">B4V02_20210</name>
</gene>
<dbReference type="STRING" id="172713.GCA_001705305_03388"/>
<dbReference type="SUPFAM" id="SSF55920">
    <property type="entry name" value="Creatinase/aminopeptidase"/>
    <property type="match status" value="1"/>
</dbReference>
<dbReference type="InterPro" id="IPR029149">
    <property type="entry name" value="Creatin/AminoP/Spt16_N"/>
</dbReference>
<feature type="domain" description="Peptidase M24" evidence="1">
    <location>
        <begin position="156"/>
        <end position="357"/>
    </location>
</feature>
<dbReference type="PANTHER" id="PTHR46112">
    <property type="entry name" value="AMINOPEPTIDASE"/>
    <property type="match status" value="1"/>
</dbReference>
<dbReference type="OrthoDB" id="9806388at2"/>
<evidence type="ECO:0000313" key="3">
    <source>
        <dbReference type="EMBL" id="ASR48855.1"/>
    </source>
</evidence>
<organism evidence="3 4">
    <name type="scientific">Paenibacillus kribbensis</name>
    <dbReference type="NCBI Taxonomy" id="172713"/>
    <lineage>
        <taxon>Bacteria</taxon>
        <taxon>Bacillati</taxon>
        <taxon>Bacillota</taxon>
        <taxon>Bacilli</taxon>
        <taxon>Bacillales</taxon>
        <taxon>Paenibacillaceae</taxon>
        <taxon>Paenibacillus</taxon>
    </lineage>
</organism>
<proteinExistence type="predicted"/>
<dbReference type="AlphaFoldDB" id="A0A222WS66"/>
<dbReference type="Gene3D" id="3.40.350.10">
    <property type="entry name" value="Creatinase/prolidase N-terminal domain"/>
    <property type="match status" value="1"/>
</dbReference>
<protein>
    <submittedName>
        <fullName evidence="3">Peptidase M24 family protein</fullName>
    </submittedName>
</protein>
<sequence length="373" mass="40958">MKEEEVRNVQAAAKPLQGIPGRLARLRSEFPALGIDALLITHGPNRRYMTGFTGSAGMALITEEDAFLVTDFRYMTQAKDQAPEYSVIQHEVQIFQTIAALTGKLGVHRLGLESRHVSLQQSGQLQAALGPLEYVHTEDVIERLRDVKDEDEIRTISEAARMTDAAFTEVLNYIRPGVTERRIAAELEYQLRLAGAESGGFAFIVASGERSALPHGLASDKEIGQDEFVTMDFGANVRGYLSDITRTVFVGKPSERHKELYAIVLEANMKTIAGLRPGLSGREGDRLGRDVIASYGYGEQFGHGLGHGFGLEIHEQIRLSRESKSVLVPGHVITVEPGIYIPGFGGVRIEDDVLITDDGVKVLTFSPKEMILL</sequence>
<dbReference type="Pfam" id="PF01321">
    <property type="entry name" value="Creatinase_N"/>
    <property type="match status" value="1"/>
</dbReference>
<dbReference type="Gene3D" id="3.90.230.10">
    <property type="entry name" value="Creatinase/methionine aminopeptidase superfamily"/>
    <property type="match status" value="1"/>
</dbReference>
<dbReference type="SUPFAM" id="SSF53092">
    <property type="entry name" value="Creatinase/prolidase N-terminal domain"/>
    <property type="match status" value="1"/>
</dbReference>
<dbReference type="InterPro" id="IPR036005">
    <property type="entry name" value="Creatinase/aminopeptidase-like"/>
</dbReference>
<reference evidence="3 4" key="1">
    <citation type="submission" date="2017-03" db="EMBL/GenBank/DDBJ databases">
        <title>Complete genome sequence of Paenibacillus Kribbensis producing bioflocculants.</title>
        <authorList>
            <person name="Lee H.-G."/>
            <person name="Oh H.-M."/>
        </authorList>
    </citation>
    <scope>NUCLEOTIDE SEQUENCE [LARGE SCALE GENOMIC DNA]</scope>
    <source>
        <strain evidence="3 4">AM49</strain>
    </source>
</reference>
<dbReference type="InterPro" id="IPR000994">
    <property type="entry name" value="Pept_M24"/>
</dbReference>
<evidence type="ECO:0000259" key="1">
    <source>
        <dbReference type="Pfam" id="PF00557"/>
    </source>
</evidence>
<dbReference type="KEGG" id="pkb:B4V02_20210"/>
<keyword evidence="4" id="KW-1185">Reference proteome</keyword>